<sequence length="172" mass="19435">MHYMGFCPVHKRTTWVHPDIAKNILDTYMPSGLVAPASADKTGLVYAITSDLVNVVKIGRWSGSTAKLASRYTTYYGDDLEIMSVRVEDSPAEEVRLHEKLTSYHISGELFEKNCWQAVLREMGRLRHHRDNTKLLTGLSGHKRSFDEIAMDGCKDLRLRAQSSLAPKRVPC</sequence>
<proteinExistence type="predicted"/>
<evidence type="ECO:0000313" key="2">
    <source>
        <dbReference type="Proteomes" id="UP001438707"/>
    </source>
</evidence>
<dbReference type="Proteomes" id="UP001438707">
    <property type="component" value="Unassembled WGS sequence"/>
</dbReference>
<dbReference type="EMBL" id="JALJOS010000014">
    <property type="protein sequence ID" value="KAK9831062.1"/>
    <property type="molecule type" value="Genomic_DNA"/>
</dbReference>
<keyword evidence="2" id="KW-1185">Reference proteome</keyword>
<protein>
    <recommendedName>
        <fullName evidence="3">GIY-YIG nuclease family protein</fullName>
    </recommendedName>
</protein>
<organism evidence="1 2">
    <name type="scientific">Apatococcus lobatus</name>
    <dbReference type="NCBI Taxonomy" id="904363"/>
    <lineage>
        <taxon>Eukaryota</taxon>
        <taxon>Viridiplantae</taxon>
        <taxon>Chlorophyta</taxon>
        <taxon>core chlorophytes</taxon>
        <taxon>Trebouxiophyceae</taxon>
        <taxon>Chlorellales</taxon>
        <taxon>Chlorellaceae</taxon>
        <taxon>Apatococcus</taxon>
    </lineage>
</organism>
<comment type="caution">
    <text evidence="1">The sequence shown here is derived from an EMBL/GenBank/DDBJ whole genome shotgun (WGS) entry which is preliminary data.</text>
</comment>
<evidence type="ECO:0000313" key="1">
    <source>
        <dbReference type="EMBL" id="KAK9831062.1"/>
    </source>
</evidence>
<gene>
    <name evidence="1" type="ORF">WJX74_001579</name>
</gene>
<reference evidence="1 2" key="1">
    <citation type="journal article" date="2024" name="Nat. Commun.">
        <title>Phylogenomics reveals the evolutionary origins of lichenization in chlorophyte algae.</title>
        <authorList>
            <person name="Puginier C."/>
            <person name="Libourel C."/>
            <person name="Otte J."/>
            <person name="Skaloud P."/>
            <person name="Haon M."/>
            <person name="Grisel S."/>
            <person name="Petersen M."/>
            <person name="Berrin J.G."/>
            <person name="Delaux P.M."/>
            <person name="Dal Grande F."/>
            <person name="Keller J."/>
        </authorList>
    </citation>
    <scope>NUCLEOTIDE SEQUENCE [LARGE SCALE GENOMIC DNA]</scope>
    <source>
        <strain evidence="1 2">SAG 2145</strain>
    </source>
</reference>
<dbReference type="AlphaFoldDB" id="A0AAW1RCZ2"/>
<evidence type="ECO:0008006" key="3">
    <source>
        <dbReference type="Google" id="ProtNLM"/>
    </source>
</evidence>
<name>A0AAW1RCZ2_9CHLO</name>
<accession>A0AAW1RCZ2</accession>